<gene>
    <name evidence="2" type="ORF">DL89DRAFT_51570</name>
</gene>
<sequence length="585" mass="64022">MKAHDPLQPSSGSQVTALVGGCTLAFSTRRGYQIQCYCMKLLDPKYIASHAPACFYCLVEVARLANPTCPLSTISDDSEEGGQVMGYAPPMGLGSSLHTVGGAGDMILDECYALKAVNLAIYLPLGVLVCTRCRETVCPENIYNHIKEKHPYRGLSSGVRQYAPEKGALAIAYLFLNSRAIFPPEKLRERVRKMPVPTLPIPHIKTLGACCQCLACGEVIFPHTASHDHLQACSKTVHAQLSKSPGTTPRQPTLAHYSAAQRINITADEHMYMIVSKSIAKESAVQLANSTNDLNIALTAALDAIQPRKEPEHVASRLLSDIEPSSEFSTSTLVPHQTPPQVAPSLSAATPHRTPATSAQHIFEIPRNLIVPVDEQLPIEQAVANAQRILHEELLRGLSVQHTGFTLTQRILDDTYCVDPGYSFIDDRRNGFQDHSTVLYTHLEATGYFTANTLTTARDWLGFAGAFIDELHNSIRGISTSVIPDMALANLRIRNANGIKRNLFYSMQSAELRFCGTGGVHLPSVYLPPPLTNLLLVYLVFVRPVERRMALELTNGAGGSREGDSQAAFEAYLFVRDSRRTLIIP</sequence>
<feature type="region of interest" description="Disordered" evidence="1">
    <location>
        <begin position="327"/>
        <end position="351"/>
    </location>
</feature>
<dbReference type="AlphaFoldDB" id="A0A1Y1W0R6"/>
<comment type="caution">
    <text evidence="2">The sequence shown here is derived from an EMBL/GenBank/DDBJ whole genome shotgun (WGS) entry which is preliminary data.</text>
</comment>
<organism evidence="2 3">
    <name type="scientific">Linderina pennispora</name>
    <dbReference type="NCBI Taxonomy" id="61395"/>
    <lineage>
        <taxon>Eukaryota</taxon>
        <taxon>Fungi</taxon>
        <taxon>Fungi incertae sedis</taxon>
        <taxon>Zoopagomycota</taxon>
        <taxon>Kickxellomycotina</taxon>
        <taxon>Kickxellomycetes</taxon>
        <taxon>Kickxellales</taxon>
        <taxon>Kickxellaceae</taxon>
        <taxon>Linderina</taxon>
    </lineage>
</organism>
<evidence type="ECO:0000313" key="3">
    <source>
        <dbReference type="Proteomes" id="UP000193922"/>
    </source>
</evidence>
<dbReference type="Proteomes" id="UP000193922">
    <property type="component" value="Unassembled WGS sequence"/>
</dbReference>
<keyword evidence="3" id="KW-1185">Reference proteome</keyword>
<dbReference type="GeneID" id="63808405"/>
<proteinExistence type="predicted"/>
<dbReference type="RefSeq" id="XP_040740994.1">
    <property type="nucleotide sequence ID" value="XM_040891757.1"/>
</dbReference>
<protein>
    <submittedName>
        <fullName evidence="2">Uncharacterized protein</fullName>
    </submittedName>
</protein>
<accession>A0A1Y1W0R6</accession>
<dbReference type="OrthoDB" id="2640365at2759"/>
<reference evidence="2 3" key="1">
    <citation type="submission" date="2016-07" db="EMBL/GenBank/DDBJ databases">
        <title>Pervasive Adenine N6-methylation of Active Genes in Fungi.</title>
        <authorList>
            <consortium name="DOE Joint Genome Institute"/>
            <person name="Mondo S.J."/>
            <person name="Dannebaum R.O."/>
            <person name="Kuo R.C."/>
            <person name="Labutti K."/>
            <person name="Haridas S."/>
            <person name="Kuo A."/>
            <person name="Salamov A."/>
            <person name="Ahrendt S.R."/>
            <person name="Lipzen A."/>
            <person name="Sullivan W."/>
            <person name="Andreopoulos W.B."/>
            <person name="Clum A."/>
            <person name="Lindquist E."/>
            <person name="Daum C."/>
            <person name="Ramamoorthy G.K."/>
            <person name="Gryganskyi A."/>
            <person name="Culley D."/>
            <person name="Magnuson J.K."/>
            <person name="James T.Y."/>
            <person name="O'Malley M.A."/>
            <person name="Stajich J.E."/>
            <person name="Spatafora J.W."/>
            <person name="Visel A."/>
            <person name="Grigoriev I.V."/>
        </authorList>
    </citation>
    <scope>NUCLEOTIDE SEQUENCE [LARGE SCALE GENOMIC DNA]</scope>
    <source>
        <strain evidence="2 3">ATCC 12442</strain>
    </source>
</reference>
<dbReference type="PROSITE" id="PS51257">
    <property type="entry name" value="PROKAR_LIPOPROTEIN"/>
    <property type="match status" value="1"/>
</dbReference>
<evidence type="ECO:0000313" key="2">
    <source>
        <dbReference type="EMBL" id="ORX67072.1"/>
    </source>
</evidence>
<evidence type="ECO:0000256" key="1">
    <source>
        <dbReference type="SAM" id="MobiDB-lite"/>
    </source>
</evidence>
<name>A0A1Y1W0R6_9FUNG</name>
<dbReference type="EMBL" id="MCFD01000013">
    <property type="protein sequence ID" value="ORX67072.1"/>
    <property type="molecule type" value="Genomic_DNA"/>
</dbReference>